<feature type="signal peptide" evidence="1">
    <location>
        <begin position="1"/>
        <end position="27"/>
    </location>
</feature>
<reference evidence="2 3" key="1">
    <citation type="submission" date="2016-10" db="EMBL/GenBank/DDBJ databases">
        <authorList>
            <person name="de Groot N.N."/>
        </authorList>
    </citation>
    <scope>NUCLEOTIDE SEQUENCE [LARGE SCALE GENOMIC DNA]</scope>
    <source>
        <strain evidence="2 3">DSM 23399</strain>
    </source>
</reference>
<proteinExistence type="predicted"/>
<accession>A0A1I0Z5I1</accession>
<dbReference type="Pfam" id="PF12771">
    <property type="entry name" value="SusD-like_2"/>
    <property type="match status" value="1"/>
</dbReference>
<gene>
    <name evidence="2" type="ORF">SAMN04489723_105257</name>
</gene>
<dbReference type="OrthoDB" id="843771at2"/>
<organism evidence="2 3">
    <name type="scientific">Algoriphagus aquimarinus</name>
    <dbReference type="NCBI Taxonomy" id="237018"/>
    <lineage>
        <taxon>Bacteria</taxon>
        <taxon>Pseudomonadati</taxon>
        <taxon>Bacteroidota</taxon>
        <taxon>Cytophagia</taxon>
        <taxon>Cytophagales</taxon>
        <taxon>Cyclobacteriaceae</taxon>
        <taxon>Algoriphagus</taxon>
    </lineage>
</organism>
<sequence>MNMNFKKIFIYTLLISGLASCTIDDFADDYSDPSKLATTTVGKQFTGMIMSNRQSVLPSYWDYFVIKRITSNRFTQSVGWVNIENQYVPGSAAVNDRWNNYYNFMAQYRELQKVYDGLTDVKKQDNRVFMIAAATYFYDHTQQVVDLHGDIPWTEAGMLSTNGGDYSKSYAGYDKASDIYTKMLDDLAGFATEIGSLQINAATVVEFKTQDLINNGSIDMWKKYINSLRLKMLTRVSGTSEFSARAKSEIASILSNPSQFPIVADNASNIMWDIYFLGSVIGTNDFRSGLEDWNGNIAGKAILDHMVVNEDPRLTYVFQKGINANGAYLGLDPLMNPTDQNELVLTQTLSVYNFSTISRNQYFPGILITAPEVHLMAAEFYLKEGQDATAKMHFEEAVKKSIGFYQYLRSISNNAESGAPVVPTEQSISNYLAMDEISWSAASSMDEKLSLIADQKWLHFNVIQSNENWHELRRLGKVDLEFWTDNSNQQNLPPSRWMYPGSEQTYNMENYVKVQPQDKLTNTLFWDVN</sequence>
<feature type="chain" id="PRO_5011463786" evidence="1">
    <location>
        <begin position="28"/>
        <end position="529"/>
    </location>
</feature>
<dbReference type="Gene3D" id="1.25.40.390">
    <property type="match status" value="1"/>
</dbReference>
<dbReference type="InterPro" id="IPR041662">
    <property type="entry name" value="SusD-like_2"/>
</dbReference>
<dbReference type="PROSITE" id="PS51257">
    <property type="entry name" value="PROKAR_LIPOPROTEIN"/>
    <property type="match status" value="1"/>
</dbReference>
<dbReference type="InterPro" id="IPR011990">
    <property type="entry name" value="TPR-like_helical_dom_sf"/>
</dbReference>
<dbReference type="STRING" id="237018.SAMN04489723_105257"/>
<name>A0A1I0Z5I1_9BACT</name>
<dbReference type="AlphaFoldDB" id="A0A1I0Z5I1"/>
<evidence type="ECO:0000256" key="1">
    <source>
        <dbReference type="SAM" id="SignalP"/>
    </source>
</evidence>
<evidence type="ECO:0000313" key="3">
    <source>
        <dbReference type="Proteomes" id="UP000198790"/>
    </source>
</evidence>
<protein>
    <submittedName>
        <fullName evidence="2">Starch-binding associating with outer membrane</fullName>
    </submittedName>
</protein>
<dbReference type="SUPFAM" id="SSF48452">
    <property type="entry name" value="TPR-like"/>
    <property type="match status" value="1"/>
</dbReference>
<dbReference type="Proteomes" id="UP000198790">
    <property type="component" value="Unassembled WGS sequence"/>
</dbReference>
<keyword evidence="1" id="KW-0732">Signal</keyword>
<evidence type="ECO:0000313" key="2">
    <source>
        <dbReference type="EMBL" id="SFB20607.1"/>
    </source>
</evidence>
<dbReference type="EMBL" id="FOKK01000005">
    <property type="protein sequence ID" value="SFB20607.1"/>
    <property type="molecule type" value="Genomic_DNA"/>
</dbReference>
<keyword evidence="3" id="KW-1185">Reference proteome</keyword>